<dbReference type="InterPro" id="IPR022472">
    <property type="entry name" value="VPLPA-CTERM"/>
</dbReference>
<dbReference type="EMBL" id="JACHHZ010000001">
    <property type="protein sequence ID" value="MBB6091248.1"/>
    <property type="molecule type" value="Genomic_DNA"/>
</dbReference>
<protein>
    <recommendedName>
        <fullName evidence="3">Ice-binding protein C-terminal domain-containing protein</fullName>
    </recommendedName>
</protein>
<evidence type="ECO:0000259" key="3">
    <source>
        <dbReference type="Pfam" id="PF07589"/>
    </source>
</evidence>
<reference evidence="4 5" key="1">
    <citation type="submission" date="2020-08" db="EMBL/GenBank/DDBJ databases">
        <title>Genomic Encyclopedia of Type Strains, Phase IV (KMG-IV): sequencing the most valuable type-strain genomes for metagenomic binning, comparative biology and taxonomic classification.</title>
        <authorList>
            <person name="Goeker M."/>
        </authorList>
    </citation>
    <scope>NUCLEOTIDE SEQUENCE [LARGE SCALE GENOMIC DNA]</scope>
    <source>
        <strain evidence="4 5">DSM 26723</strain>
    </source>
</reference>
<dbReference type="NCBIfam" id="TIGR03370">
    <property type="entry name" value="VPLPA-CTERM"/>
    <property type="match status" value="1"/>
</dbReference>
<keyword evidence="1" id="KW-1133">Transmembrane helix</keyword>
<keyword evidence="2" id="KW-0732">Signal</keyword>
<feature type="chain" id="PRO_5032695197" description="Ice-binding protein C-terminal domain-containing protein" evidence="2">
    <location>
        <begin position="27"/>
        <end position="177"/>
    </location>
</feature>
<evidence type="ECO:0000256" key="1">
    <source>
        <dbReference type="SAM" id="Phobius"/>
    </source>
</evidence>
<keyword evidence="1" id="KW-0472">Membrane</keyword>
<feature type="transmembrane region" description="Helical" evidence="1">
    <location>
        <begin position="148"/>
        <end position="167"/>
    </location>
</feature>
<gene>
    <name evidence="4" type="ORF">HNQ60_000094</name>
</gene>
<dbReference type="InterPro" id="IPR013424">
    <property type="entry name" value="Ice-binding_C"/>
</dbReference>
<accession>A0A841HG16</accession>
<dbReference type="RefSeq" id="WP_184329060.1">
    <property type="nucleotide sequence ID" value="NZ_JACHHZ010000001.1"/>
</dbReference>
<evidence type="ECO:0000256" key="2">
    <source>
        <dbReference type="SAM" id="SignalP"/>
    </source>
</evidence>
<name>A0A841HG16_9GAMM</name>
<feature type="domain" description="Ice-binding protein C-terminal" evidence="3">
    <location>
        <begin position="147"/>
        <end position="170"/>
    </location>
</feature>
<keyword evidence="5" id="KW-1185">Reference proteome</keyword>
<dbReference type="Proteomes" id="UP000588068">
    <property type="component" value="Unassembled WGS sequence"/>
</dbReference>
<evidence type="ECO:0000313" key="5">
    <source>
        <dbReference type="Proteomes" id="UP000588068"/>
    </source>
</evidence>
<dbReference type="Pfam" id="PF07589">
    <property type="entry name" value="PEP-CTERM"/>
    <property type="match status" value="1"/>
</dbReference>
<feature type="signal peptide" evidence="2">
    <location>
        <begin position="1"/>
        <end position="26"/>
    </location>
</feature>
<organism evidence="4 5">
    <name type="scientific">Povalibacter uvarum</name>
    <dbReference type="NCBI Taxonomy" id="732238"/>
    <lineage>
        <taxon>Bacteria</taxon>
        <taxon>Pseudomonadati</taxon>
        <taxon>Pseudomonadota</taxon>
        <taxon>Gammaproteobacteria</taxon>
        <taxon>Steroidobacterales</taxon>
        <taxon>Steroidobacteraceae</taxon>
        <taxon>Povalibacter</taxon>
    </lineage>
</organism>
<comment type="caution">
    <text evidence="4">The sequence shown here is derived from an EMBL/GenBank/DDBJ whole genome shotgun (WGS) entry which is preliminary data.</text>
</comment>
<sequence>MNVSFRRLAASVALMFGLALSIQARADFVSSGTSPFQGAPLTALMQGSGSSSLNNTQLVWGSSLSAHTLTVDTAGTVSVRLKDLGWPESLQSLQLLVTDFNGLWQTYEGSQSFSLFLAGPTRLFTAVYARSADGTMGLYNLNASFAPVPLPAAVWLLLSGMGALGFFGRRNRLAPAQ</sequence>
<evidence type="ECO:0000313" key="4">
    <source>
        <dbReference type="EMBL" id="MBB6091248.1"/>
    </source>
</evidence>
<dbReference type="AlphaFoldDB" id="A0A841HG16"/>
<keyword evidence="1" id="KW-0812">Transmembrane</keyword>
<proteinExistence type="predicted"/>